<proteinExistence type="predicted"/>
<evidence type="ECO:0000313" key="2">
    <source>
        <dbReference type="EMBL" id="OGD85795.1"/>
    </source>
</evidence>
<accession>A0A1F5G1U1</accession>
<feature type="transmembrane region" description="Helical" evidence="1">
    <location>
        <begin position="50"/>
        <end position="76"/>
    </location>
</feature>
<reference evidence="2 3" key="1">
    <citation type="journal article" date="2016" name="Nat. Commun.">
        <title>Thousands of microbial genomes shed light on interconnected biogeochemical processes in an aquifer system.</title>
        <authorList>
            <person name="Anantharaman K."/>
            <person name="Brown C.T."/>
            <person name="Hug L.A."/>
            <person name="Sharon I."/>
            <person name="Castelle C.J."/>
            <person name="Probst A.J."/>
            <person name="Thomas B.C."/>
            <person name="Singh A."/>
            <person name="Wilkins M.J."/>
            <person name="Karaoz U."/>
            <person name="Brodie E.L."/>
            <person name="Williams K.H."/>
            <person name="Hubbard S.S."/>
            <person name="Banfield J.F."/>
        </authorList>
    </citation>
    <scope>NUCLEOTIDE SEQUENCE [LARGE SCALE GENOMIC DNA]</scope>
</reference>
<sequence>MGTQLAHMNDFWATPSARGEGWFPGCHMMGPGMMGFWGGPGATGGLQSGFWIWSILGWLTWILVIVALIAFIRWMWKKGDKEK</sequence>
<dbReference type="EMBL" id="MFAV01000044">
    <property type="protein sequence ID" value="OGD85795.1"/>
    <property type="molecule type" value="Genomic_DNA"/>
</dbReference>
<keyword evidence="1" id="KW-0472">Membrane</keyword>
<organism evidence="2 3">
    <name type="scientific">Candidatus Curtissbacteria bacterium RBG_16_39_7</name>
    <dbReference type="NCBI Taxonomy" id="1797707"/>
    <lineage>
        <taxon>Bacteria</taxon>
        <taxon>Candidatus Curtissiibacteriota</taxon>
    </lineage>
</organism>
<keyword evidence="1" id="KW-1133">Transmembrane helix</keyword>
<evidence type="ECO:0000256" key="1">
    <source>
        <dbReference type="SAM" id="Phobius"/>
    </source>
</evidence>
<gene>
    <name evidence="2" type="ORF">A2Z23_00725</name>
</gene>
<name>A0A1F5G1U1_9BACT</name>
<protein>
    <submittedName>
        <fullName evidence="2">Uncharacterized protein</fullName>
    </submittedName>
</protein>
<evidence type="ECO:0000313" key="3">
    <source>
        <dbReference type="Proteomes" id="UP000176628"/>
    </source>
</evidence>
<comment type="caution">
    <text evidence="2">The sequence shown here is derived from an EMBL/GenBank/DDBJ whole genome shotgun (WGS) entry which is preliminary data.</text>
</comment>
<dbReference type="Proteomes" id="UP000176628">
    <property type="component" value="Unassembled WGS sequence"/>
</dbReference>
<dbReference type="AlphaFoldDB" id="A0A1F5G1U1"/>
<keyword evidence="1" id="KW-0812">Transmembrane</keyword>